<dbReference type="InterPro" id="IPR033443">
    <property type="entry name" value="PROP1-like_PPR_dom"/>
</dbReference>
<dbReference type="PANTHER" id="PTHR47447">
    <property type="entry name" value="OS03G0856100 PROTEIN"/>
    <property type="match status" value="1"/>
</dbReference>
<feature type="domain" description="PROP1-like PPR" evidence="3">
    <location>
        <begin position="228"/>
        <end position="403"/>
    </location>
</feature>
<dbReference type="InParanoid" id="D8M9A4"/>
<feature type="repeat" description="PPR" evidence="2">
    <location>
        <begin position="78"/>
        <end position="112"/>
    </location>
</feature>
<dbReference type="InterPro" id="IPR011990">
    <property type="entry name" value="TPR-like_helical_dom_sf"/>
</dbReference>
<evidence type="ECO:0000313" key="4">
    <source>
        <dbReference type="EMBL" id="CBK24643.2"/>
    </source>
</evidence>
<dbReference type="OMA" id="CRTHRIK"/>
<dbReference type="PROSITE" id="PS51375">
    <property type="entry name" value="PPR"/>
    <property type="match status" value="6"/>
</dbReference>
<protein>
    <recommendedName>
        <fullName evidence="3">PROP1-like PPR domain-containing protein</fullName>
    </recommendedName>
</protein>
<dbReference type="Pfam" id="PF13041">
    <property type="entry name" value="PPR_2"/>
    <property type="match status" value="2"/>
</dbReference>
<dbReference type="InterPro" id="IPR002885">
    <property type="entry name" value="PPR_rpt"/>
</dbReference>
<evidence type="ECO:0000256" key="1">
    <source>
        <dbReference type="ARBA" id="ARBA00022737"/>
    </source>
</evidence>
<dbReference type="RefSeq" id="XP_012898691.1">
    <property type="nucleotide sequence ID" value="XM_013043237.1"/>
</dbReference>
<dbReference type="GeneID" id="24921387"/>
<accession>D8M9A4</accession>
<gene>
    <name evidence="4" type="ORF">GSBLH_T00004356001</name>
</gene>
<dbReference type="EMBL" id="FN668688">
    <property type="protein sequence ID" value="CBK24643.2"/>
    <property type="molecule type" value="Genomic_DNA"/>
</dbReference>
<dbReference type="OrthoDB" id="195747at2759"/>
<name>D8M9A4_BLAHO</name>
<feature type="repeat" description="PPR" evidence="2">
    <location>
        <begin position="373"/>
        <end position="403"/>
    </location>
</feature>
<proteinExistence type="predicted"/>
<feature type="repeat" description="PPR" evidence="2">
    <location>
        <begin position="303"/>
        <end position="337"/>
    </location>
</feature>
<dbReference type="Proteomes" id="UP000008312">
    <property type="component" value="Unassembled WGS sequence"/>
</dbReference>
<dbReference type="PANTHER" id="PTHR47447:SF24">
    <property type="entry name" value="PENTATRICOPEPTIDE REPEAT-CONTAINING PROTEIN"/>
    <property type="match status" value="1"/>
</dbReference>
<keyword evidence="1" id="KW-0677">Repeat</keyword>
<feature type="repeat" description="PPR" evidence="2">
    <location>
        <begin position="43"/>
        <end position="77"/>
    </location>
</feature>
<feature type="repeat" description="PPR" evidence="2">
    <location>
        <begin position="225"/>
        <end position="259"/>
    </location>
</feature>
<feature type="repeat" description="PPR" evidence="2">
    <location>
        <begin position="113"/>
        <end position="147"/>
    </location>
</feature>
<reference evidence="4" key="1">
    <citation type="submission" date="2010-02" db="EMBL/GenBank/DDBJ databases">
        <title>Sequencing and annotation of the Blastocystis hominis genome.</title>
        <authorList>
            <person name="Wincker P."/>
        </authorList>
    </citation>
    <scope>NUCLEOTIDE SEQUENCE</scope>
    <source>
        <strain evidence="4">Singapore isolate B</strain>
    </source>
</reference>
<organism evidence="4">
    <name type="scientific">Blastocystis hominis</name>
    <dbReference type="NCBI Taxonomy" id="12968"/>
    <lineage>
        <taxon>Eukaryota</taxon>
        <taxon>Sar</taxon>
        <taxon>Stramenopiles</taxon>
        <taxon>Bigyra</taxon>
        <taxon>Opalozoa</taxon>
        <taxon>Opalinata</taxon>
        <taxon>Blastocystidae</taxon>
        <taxon>Blastocystis</taxon>
    </lineage>
</organism>
<evidence type="ECO:0000313" key="5">
    <source>
        <dbReference type="Proteomes" id="UP000008312"/>
    </source>
</evidence>
<dbReference type="Pfam" id="PF17177">
    <property type="entry name" value="PPR_long"/>
    <property type="match status" value="1"/>
</dbReference>
<keyword evidence="5" id="KW-1185">Reference proteome</keyword>
<evidence type="ECO:0000256" key="2">
    <source>
        <dbReference type="PROSITE-ProRule" id="PRU00708"/>
    </source>
</evidence>
<dbReference type="Gene3D" id="1.25.40.10">
    <property type="entry name" value="Tetratricopeptide repeat domain"/>
    <property type="match status" value="3"/>
</dbReference>
<evidence type="ECO:0000259" key="3">
    <source>
        <dbReference type="Pfam" id="PF17177"/>
    </source>
</evidence>
<dbReference type="NCBIfam" id="TIGR00756">
    <property type="entry name" value="PPR"/>
    <property type="match status" value="2"/>
</dbReference>
<sequence>MELLSLPYELDIRDYTRVLQSCNTFSLSSLVMQEVKRRGLTPDIMLYNVFLKKCEEFKNKDEAFETYKTMIDSNVTPDRHTMSILIRSCLAVDKPSEAESLLKRMLLHGIDLNSYVFNVVIDYYARKALPLEAFRIRENMATYSIKPDEYTISSLMAACYPVAPSKLYLQQLLQDLVQGPLPARAVCTNALFSGIAKAPHLENHYKLRIAVDFHAELERRSYTVGQHAYTSLMSCCAKVGDVAQARRFLGSMQRGGVEPNRYILTAFIAACSKAKDYRSALTMFDYMRSCPDAQTDAESKRPNRYTYEALVLAAGNAGELADAFAIFQDMVEDGFEPDASSYAKLVLACGICGDLQKGQHVIDVVERTKLPKTSFFYHSMIDLYSRCGQLDKAVAVLDSVRNSRDVQVSHYHYEPIVKLLAERAAWEEVDAFLKEWGDVSYSTYLFLITDCYKRGLWDRVLMYKKRMEDAGHRPYASLLPLIEDAEQRVEDAKNGTSAAGKTELLQWSDLDFDLDFDMDSNDFIF</sequence>
<dbReference type="AlphaFoldDB" id="D8M9A4"/>